<dbReference type="RefSeq" id="WP_207276772.1">
    <property type="nucleotide sequence ID" value="NZ_JAFMPK010000047.1"/>
</dbReference>
<name>A0ABS3ICX4_9MICO</name>
<dbReference type="SUPFAM" id="SSF56784">
    <property type="entry name" value="HAD-like"/>
    <property type="match status" value="1"/>
</dbReference>
<evidence type="ECO:0000313" key="1">
    <source>
        <dbReference type="EMBL" id="MBO0610881.1"/>
    </source>
</evidence>
<evidence type="ECO:0000313" key="2">
    <source>
        <dbReference type="Proteomes" id="UP000664617"/>
    </source>
</evidence>
<dbReference type="GO" id="GO:0016787">
    <property type="term" value="F:hydrolase activity"/>
    <property type="evidence" value="ECO:0007669"/>
    <property type="project" value="UniProtKB-KW"/>
</dbReference>
<comment type="caution">
    <text evidence="1">The sequence shown here is derived from an EMBL/GenBank/DDBJ whole genome shotgun (WGS) entry which is preliminary data.</text>
</comment>
<dbReference type="Gene3D" id="3.40.50.1000">
    <property type="entry name" value="HAD superfamily/HAD-like"/>
    <property type="match status" value="1"/>
</dbReference>
<dbReference type="EMBL" id="JAFMPK010000047">
    <property type="protein sequence ID" value="MBO0610881.1"/>
    <property type="molecule type" value="Genomic_DNA"/>
</dbReference>
<dbReference type="InterPro" id="IPR023214">
    <property type="entry name" value="HAD_sf"/>
</dbReference>
<dbReference type="InterPro" id="IPR036412">
    <property type="entry name" value="HAD-like_sf"/>
</dbReference>
<keyword evidence="2" id="KW-1185">Reference proteome</keyword>
<sequence>MFVDIEGTLIQKGTDTVSAPTRRAVAATVAKGVTVALATQRPLVDALPIAEHLRLHKGGYIFASNGALGPVRTRGGTETR</sequence>
<reference evidence="2" key="2">
    <citation type="submission" date="2023-07" db="EMBL/GenBank/DDBJ databases">
        <title>Myceligenerans salitolerans sp. nov., a halotolerant actinomycete isolated from a salt lake in Xinjiang, China.</title>
        <authorList>
            <person name="Guan T."/>
        </authorList>
    </citation>
    <scope>NUCLEOTIDE SEQUENCE [LARGE SCALE GENOMIC DNA]</scope>
    <source>
        <strain evidence="2">XHU 5031</strain>
    </source>
</reference>
<accession>A0ABS3ICX4</accession>
<dbReference type="Proteomes" id="UP000664617">
    <property type="component" value="Unassembled WGS sequence"/>
</dbReference>
<organism evidence="1 2">
    <name type="scientific">Myceligenerans salitolerans</name>
    <dbReference type="NCBI Taxonomy" id="1230528"/>
    <lineage>
        <taxon>Bacteria</taxon>
        <taxon>Bacillati</taxon>
        <taxon>Actinomycetota</taxon>
        <taxon>Actinomycetes</taxon>
        <taxon>Micrococcales</taxon>
        <taxon>Promicromonosporaceae</taxon>
        <taxon>Myceligenerans</taxon>
    </lineage>
</organism>
<proteinExistence type="predicted"/>
<reference evidence="1 2" key="1">
    <citation type="submission" date="2021-03" db="EMBL/GenBank/DDBJ databases">
        <authorList>
            <person name="Xin L."/>
        </authorList>
    </citation>
    <scope>NUCLEOTIDE SEQUENCE [LARGE SCALE GENOMIC DNA]</scope>
    <source>
        <strain evidence="1 2">XHU 5031</strain>
    </source>
</reference>
<dbReference type="Pfam" id="PF08282">
    <property type="entry name" value="Hydrolase_3"/>
    <property type="match status" value="1"/>
</dbReference>
<gene>
    <name evidence="1" type="ORF">J0911_17795</name>
</gene>
<keyword evidence="1" id="KW-0378">Hydrolase</keyword>
<protein>
    <submittedName>
        <fullName evidence="1">HAD hydrolase family protein</fullName>
    </submittedName>
</protein>